<dbReference type="EMBL" id="SORE01000022">
    <property type="protein sequence ID" value="TDY42248.1"/>
    <property type="molecule type" value="Genomic_DNA"/>
</dbReference>
<dbReference type="Proteomes" id="UP000295509">
    <property type="component" value="Unassembled WGS sequence"/>
</dbReference>
<dbReference type="InterPro" id="IPR002347">
    <property type="entry name" value="SDR_fam"/>
</dbReference>
<comment type="similarity">
    <text evidence="1">Belongs to the short-chain dehydrogenases/reductases (SDR) family.</text>
</comment>
<dbReference type="GO" id="GO:0016616">
    <property type="term" value="F:oxidoreductase activity, acting on the CH-OH group of donors, NAD or NADP as acceptor"/>
    <property type="evidence" value="ECO:0007669"/>
    <property type="project" value="TreeGrafter"/>
</dbReference>
<dbReference type="SUPFAM" id="SSF51735">
    <property type="entry name" value="NAD(P)-binding Rossmann-fold domains"/>
    <property type="match status" value="1"/>
</dbReference>
<dbReference type="InterPro" id="IPR020904">
    <property type="entry name" value="Sc_DH/Rdtase_CS"/>
</dbReference>
<comment type="caution">
    <text evidence="2">The sequence shown here is derived from an EMBL/GenBank/DDBJ whole genome shotgun (WGS) entry which is preliminary data.</text>
</comment>
<keyword evidence="3" id="KW-1185">Reference proteome</keyword>
<reference evidence="2 3" key="1">
    <citation type="submission" date="2019-03" db="EMBL/GenBank/DDBJ databases">
        <title>Genomic Encyclopedia of Type Strains, Phase III (KMG-III): the genomes of soil and plant-associated and newly described type strains.</title>
        <authorList>
            <person name="Whitman W."/>
        </authorList>
    </citation>
    <scope>NUCLEOTIDE SEQUENCE [LARGE SCALE GENOMIC DNA]</scope>
    <source>
        <strain evidence="2 3">LMG 29544</strain>
    </source>
</reference>
<accession>A0A4R8LIJ6</accession>
<dbReference type="PANTHER" id="PTHR42760:SF40">
    <property type="entry name" value="3-OXOACYL-[ACYL-CARRIER-PROTEIN] REDUCTASE, CHLOROPLASTIC"/>
    <property type="match status" value="1"/>
</dbReference>
<gene>
    <name evidence="2" type="ORF">BX592_12257</name>
</gene>
<evidence type="ECO:0000313" key="2">
    <source>
        <dbReference type="EMBL" id="TDY42248.1"/>
    </source>
</evidence>
<evidence type="ECO:0000256" key="1">
    <source>
        <dbReference type="ARBA" id="ARBA00006484"/>
    </source>
</evidence>
<dbReference type="CDD" id="cd05233">
    <property type="entry name" value="SDR_c"/>
    <property type="match status" value="1"/>
</dbReference>
<dbReference type="PRINTS" id="PR00081">
    <property type="entry name" value="GDHRDH"/>
</dbReference>
<dbReference type="PRINTS" id="PR00080">
    <property type="entry name" value="SDRFAMILY"/>
</dbReference>
<dbReference type="PROSITE" id="PS00061">
    <property type="entry name" value="ADH_SHORT"/>
    <property type="match status" value="1"/>
</dbReference>
<dbReference type="Gene3D" id="3.40.50.720">
    <property type="entry name" value="NAD(P)-binding Rossmann-like Domain"/>
    <property type="match status" value="1"/>
</dbReference>
<name>A0A4R8LIJ6_9BURK</name>
<protein>
    <submittedName>
        <fullName evidence="2">NAD(P)-dependent dehydrogenase (Short-subunit alcohol dehydrogenase family)</fullName>
    </submittedName>
</protein>
<evidence type="ECO:0000313" key="3">
    <source>
        <dbReference type="Proteomes" id="UP000295509"/>
    </source>
</evidence>
<sequence>MNAQRAMTFQPALFAGKTVVVTGGTQGIGAGVAREFAALGARVIAAALAPTAGQRSALASSGIDTVELDVSSRQSVDALFGALSSVDVLVNCAGVIRRGEELDPDVFAQVLDVNLTGTMRACAAARPLLRASGGAIVNTASMLSFFGGGLVPGYSASKGGVAQLTRSLAIAYAPDRIRVNAVAPGWIATPLTQALQDDDARSQAILDRTPMKRWGTPADIGPAVAFLCSPGASFITGTVLPVDGGYLVA</sequence>
<dbReference type="GO" id="GO:0030497">
    <property type="term" value="P:fatty acid elongation"/>
    <property type="evidence" value="ECO:0007669"/>
    <property type="project" value="TreeGrafter"/>
</dbReference>
<dbReference type="PANTHER" id="PTHR42760">
    <property type="entry name" value="SHORT-CHAIN DEHYDROGENASES/REDUCTASES FAMILY MEMBER"/>
    <property type="match status" value="1"/>
</dbReference>
<proteinExistence type="inferred from homology"/>
<dbReference type="InterPro" id="IPR036291">
    <property type="entry name" value="NAD(P)-bd_dom_sf"/>
</dbReference>
<dbReference type="Pfam" id="PF13561">
    <property type="entry name" value="adh_short_C2"/>
    <property type="match status" value="1"/>
</dbReference>
<organism evidence="2 3">
    <name type="scientific">Paraburkholderia rhizosphaerae</name>
    <dbReference type="NCBI Taxonomy" id="480658"/>
    <lineage>
        <taxon>Bacteria</taxon>
        <taxon>Pseudomonadati</taxon>
        <taxon>Pseudomonadota</taxon>
        <taxon>Betaproteobacteria</taxon>
        <taxon>Burkholderiales</taxon>
        <taxon>Burkholderiaceae</taxon>
        <taxon>Paraburkholderia</taxon>
    </lineage>
</organism>
<dbReference type="FunFam" id="3.40.50.720:FF:000084">
    <property type="entry name" value="Short-chain dehydrogenase reductase"/>
    <property type="match status" value="1"/>
</dbReference>
<dbReference type="AlphaFoldDB" id="A0A4R8LIJ6"/>